<evidence type="ECO:0000313" key="1">
    <source>
        <dbReference type="EMBL" id="SDO55312.1"/>
    </source>
</evidence>
<dbReference type="Proteomes" id="UP000199639">
    <property type="component" value="Unassembled WGS sequence"/>
</dbReference>
<dbReference type="AlphaFoldDB" id="A0A5E9G3K5"/>
<organism evidence="1 2">
    <name type="scientific">Cryobacterium flavum</name>
    <dbReference type="NCBI Taxonomy" id="1424659"/>
    <lineage>
        <taxon>Bacteria</taxon>
        <taxon>Bacillati</taxon>
        <taxon>Actinomycetota</taxon>
        <taxon>Actinomycetes</taxon>
        <taxon>Micrococcales</taxon>
        <taxon>Microbacteriaceae</taxon>
        <taxon>Cryobacterium</taxon>
    </lineage>
</organism>
<proteinExistence type="predicted"/>
<reference evidence="1 2" key="1">
    <citation type="submission" date="2016-10" db="EMBL/GenBank/DDBJ databases">
        <authorList>
            <person name="Varghese N."/>
            <person name="Submissions S."/>
        </authorList>
    </citation>
    <scope>NUCLEOTIDE SEQUENCE [LARGE SCALE GENOMIC DNA]</scope>
    <source>
        <strain evidence="1 2">CGMCC 1.11215</strain>
    </source>
</reference>
<name>A0A5E9G3K5_9MICO</name>
<protein>
    <submittedName>
        <fullName evidence="1">Uncharacterized protein</fullName>
    </submittedName>
</protein>
<gene>
    <name evidence="1" type="ORF">SAMN05216368_12310</name>
</gene>
<evidence type="ECO:0000313" key="2">
    <source>
        <dbReference type="Proteomes" id="UP000199639"/>
    </source>
</evidence>
<dbReference type="EMBL" id="FNIB01000023">
    <property type="protein sequence ID" value="SDO55312.1"/>
    <property type="molecule type" value="Genomic_DNA"/>
</dbReference>
<sequence length="117" mass="12983">MTCSAFLLAVPLTGIALLSWLRGGREGPDVNGVAADGWLIPFNIWRLDTLNNHFEQRSDSLIEAAGSMKGDRLEHHQRWRVREVLSGTLEDFHRASELAEIPQRGSVLDVASAQHVP</sequence>
<accession>A0A5E9G3K5</accession>